<keyword evidence="1" id="KW-1133">Transmembrane helix</keyword>
<keyword evidence="1" id="KW-0812">Transmembrane</keyword>
<feature type="transmembrane region" description="Helical" evidence="1">
    <location>
        <begin position="41"/>
        <end position="59"/>
    </location>
</feature>
<keyword evidence="1" id="KW-0472">Membrane</keyword>
<keyword evidence="3" id="KW-1185">Reference proteome</keyword>
<dbReference type="RefSeq" id="WP_255892436.1">
    <property type="nucleotide sequence ID" value="NZ_JAFMZM010000006.1"/>
</dbReference>
<proteinExistence type="predicted"/>
<evidence type="ECO:0000313" key="2">
    <source>
        <dbReference type="EMBL" id="MFC7362002.1"/>
    </source>
</evidence>
<accession>A0ABW2N3X8</accession>
<comment type="caution">
    <text evidence="2">The sequence shown here is derived from an EMBL/GenBank/DDBJ whole genome shotgun (WGS) entry which is preliminary data.</text>
</comment>
<evidence type="ECO:0000313" key="3">
    <source>
        <dbReference type="Proteomes" id="UP001596524"/>
    </source>
</evidence>
<reference evidence="3" key="1">
    <citation type="journal article" date="2019" name="Int. J. Syst. Evol. Microbiol.">
        <title>The Global Catalogue of Microorganisms (GCM) 10K type strain sequencing project: providing services to taxonomists for standard genome sequencing and annotation.</title>
        <authorList>
            <consortium name="The Broad Institute Genomics Platform"/>
            <consortium name="The Broad Institute Genome Sequencing Center for Infectious Disease"/>
            <person name="Wu L."/>
            <person name="Ma J."/>
        </authorList>
    </citation>
    <scope>NUCLEOTIDE SEQUENCE [LARGE SCALE GENOMIC DNA]</scope>
    <source>
        <strain evidence="3">FCH27</strain>
    </source>
</reference>
<feature type="transmembrane region" description="Helical" evidence="1">
    <location>
        <begin position="80"/>
        <end position="104"/>
    </location>
</feature>
<sequence length="157" mass="16730">MSSTIVPTPPPRRSWATTAGVVVVTLPTIGAATLLCGFFSGWPGLVLPPPLILTVLYLYRATTRSAHSPETRTVTREVGAIALALTLGTGTWISALIAGIWFGVVPLLDSHVVDYPHEAAWMTGSTVLALANVPAAWWLLRRFADDRLGDSSPTARV</sequence>
<organism evidence="2 3">
    <name type="scientific">Nocardioides astragali</name>
    <dbReference type="NCBI Taxonomy" id="1776736"/>
    <lineage>
        <taxon>Bacteria</taxon>
        <taxon>Bacillati</taxon>
        <taxon>Actinomycetota</taxon>
        <taxon>Actinomycetes</taxon>
        <taxon>Propionibacteriales</taxon>
        <taxon>Nocardioidaceae</taxon>
        <taxon>Nocardioides</taxon>
    </lineage>
</organism>
<dbReference type="Proteomes" id="UP001596524">
    <property type="component" value="Unassembled WGS sequence"/>
</dbReference>
<protein>
    <submittedName>
        <fullName evidence="2">Uncharacterized protein</fullName>
    </submittedName>
</protein>
<evidence type="ECO:0000256" key="1">
    <source>
        <dbReference type="SAM" id="Phobius"/>
    </source>
</evidence>
<name>A0ABW2N3X8_9ACTN</name>
<gene>
    <name evidence="2" type="ORF">ACFQO6_17140</name>
</gene>
<dbReference type="EMBL" id="JBHTCH010000020">
    <property type="protein sequence ID" value="MFC7362002.1"/>
    <property type="molecule type" value="Genomic_DNA"/>
</dbReference>
<feature type="transmembrane region" description="Helical" evidence="1">
    <location>
        <begin position="119"/>
        <end position="140"/>
    </location>
</feature>